<proteinExistence type="predicted"/>
<feature type="region of interest" description="Disordered" evidence="1">
    <location>
        <begin position="1"/>
        <end position="50"/>
    </location>
</feature>
<feature type="compositionally biased region" description="Basic and acidic residues" evidence="1">
    <location>
        <begin position="1152"/>
        <end position="1161"/>
    </location>
</feature>
<feature type="domain" description="Retrotransposon gag" evidence="2">
    <location>
        <begin position="202"/>
        <end position="290"/>
    </location>
</feature>
<dbReference type="InterPro" id="IPR043128">
    <property type="entry name" value="Rev_trsase/Diguanyl_cyclase"/>
</dbReference>
<reference evidence="3" key="1">
    <citation type="journal article" date="2019" name="Sci. Rep.">
        <title>Draft genome of Tanacetum cinerariifolium, the natural source of mosquito coil.</title>
        <authorList>
            <person name="Yamashiro T."/>
            <person name="Shiraishi A."/>
            <person name="Satake H."/>
            <person name="Nakayama K."/>
        </authorList>
    </citation>
    <scope>NUCLEOTIDE SEQUENCE</scope>
</reference>
<dbReference type="PANTHER" id="PTHR24559:SF444">
    <property type="entry name" value="REVERSE TRANSCRIPTASE DOMAIN-CONTAINING PROTEIN"/>
    <property type="match status" value="1"/>
</dbReference>
<feature type="region of interest" description="Disordered" evidence="1">
    <location>
        <begin position="628"/>
        <end position="647"/>
    </location>
</feature>
<keyword evidence="3" id="KW-0548">Nucleotidyltransferase</keyword>
<dbReference type="InterPro" id="IPR005162">
    <property type="entry name" value="Retrotrans_gag_dom"/>
</dbReference>
<feature type="compositionally biased region" description="Polar residues" evidence="1">
    <location>
        <begin position="665"/>
        <end position="680"/>
    </location>
</feature>
<protein>
    <submittedName>
        <fullName evidence="3">Reverse transcriptase domain-containing protein</fullName>
    </submittedName>
</protein>
<feature type="region of interest" description="Disordered" evidence="1">
    <location>
        <begin position="1140"/>
        <end position="1164"/>
    </location>
</feature>
<dbReference type="GO" id="GO:0003964">
    <property type="term" value="F:RNA-directed DNA polymerase activity"/>
    <property type="evidence" value="ECO:0007669"/>
    <property type="project" value="UniProtKB-KW"/>
</dbReference>
<keyword evidence="3" id="KW-0808">Transferase</keyword>
<feature type="region of interest" description="Disordered" evidence="1">
    <location>
        <begin position="653"/>
        <end position="693"/>
    </location>
</feature>
<organism evidence="3">
    <name type="scientific">Tanacetum cinerariifolium</name>
    <name type="common">Dalmatian daisy</name>
    <name type="synonym">Chrysanthemum cinerariifolium</name>
    <dbReference type="NCBI Taxonomy" id="118510"/>
    <lineage>
        <taxon>Eukaryota</taxon>
        <taxon>Viridiplantae</taxon>
        <taxon>Streptophyta</taxon>
        <taxon>Embryophyta</taxon>
        <taxon>Tracheophyta</taxon>
        <taxon>Spermatophyta</taxon>
        <taxon>Magnoliopsida</taxon>
        <taxon>eudicotyledons</taxon>
        <taxon>Gunneridae</taxon>
        <taxon>Pentapetalae</taxon>
        <taxon>asterids</taxon>
        <taxon>campanulids</taxon>
        <taxon>Asterales</taxon>
        <taxon>Asteraceae</taxon>
        <taxon>Asteroideae</taxon>
        <taxon>Anthemideae</taxon>
        <taxon>Anthemidinae</taxon>
        <taxon>Tanacetum</taxon>
    </lineage>
</organism>
<dbReference type="SUPFAM" id="SSF56672">
    <property type="entry name" value="DNA/RNA polymerases"/>
    <property type="match status" value="2"/>
</dbReference>
<sequence>MDMINDEDIEHMIPPTPPRDTEPPIGSHISLSSSSSVGSSSSVRSTTPLPDYPFDESIFTKLDNSLWIIPRPLGSEPVLEKPNKSDSCENVHLWKWAPKRTSTSAAPAMNQAVIRKLVDDSVSAALEAQATTMANTDNTNRNTRQSGTPVARKCCYKEFMSCQPFNFKGTQGAIGLIRWFERTESIFSRSNCTEDCKVKFSSGTLTEEALSWWNSFAQPIGIEETCKIPWFEFKKLLIKNYCPRTEVKKMEDEFYNLTVKGNDLKTYVIRFQELAILCPTMVSNSEKLMEDLALLSVRLATRWVMRPRTTKTRGQPLEATCNNISDLSCLWRDRALQKPVPKGKQQCPWKSILAEGQERSPRLERSYGFDVIIGMDWLSKYHTRNICDEKFVHIPIDGETLIIQAQVMEMKLDEKRLEDIPAVREFSEVFPEDLPGHPPVRQVEFQIDLIPGVELNKLIIKNRYPLPKIDNLFDQLQGLSVYLKIDLRSGYHKLRVRDEDIPRTAFRTSVAARILYAANTRLKLPWEMQELVTETIVYHLFEDGLSLLGTQIGKPVMLDAFTSSMCVESWGRISFARALIEIDAAVGLKKEVIMAIPDEEGDGYSKEEVPKNSAMETKTIVMEENDDGFTEVKSRKKNKGANFGGIRLNKPKSKVMWQQKKGSDAKSNSTSPCASSNAVGNDQGVLNPGLNTSNPFDVLNVDGDDMGKSGTQPKVSEYVSSDLNENRKEASKPSSLKFVYGDGHKDKNVSSPPVLKKWDVINEDDTTDDEDMFTSYGGSLGGGNQLEDEDFDFYGSYADQVVDLDGALKEFHQTLSQLLIAQKEEAKIQLQAEEFDFMVAARYLEEIEEVNENCILMANLQQASTLVSNVEQSGGTIEQHHATAEETCALYDSLYNNLATKVETVNSEAAKFVRDFKSLAREADDSLAKHKALEFEIERLLRAVVSQDIMSIVQKCKYDKIPYDKAYNDMQKKIERLQAQLGDLKHKSKDTPCESDTLDSLSQKLENKNVELEFQVLYNAKENAYLKTTYKNLFDSVNATRAQTKTITDSLQQKLHDTNFENANLRARLFDKVSEQRTSPKYGNSPREGPKPFAVRLSTKLGQRLSKTWQSLKHPKNSSILSKPDRAHICTISGTIRGTSNNYEDYDEEREMEPRPERTREVTPPLRMRSPKVHIQCKRVVVGFEEASNREGSRTGRNTEGLFTDLPGSVTPFVCWIEDYPLLDGLKMPSHVGSYDEKGDPDNFLHLFEGAIRMQKWLMLMACHMFTYTLKDSARISWNSQKVVHSIKQKEGKSVRAFATRYTDDTLQILGLHEDQRIFGFVHDLSTRNLVENLSTDLPSTYKGLMEKTYTWIEAREVATNRAPNDQRDNFESQIEEALKSCQLSDLVKGIKKERAKTSDSQRGEKKEKSTTLAKVPILMINQEEACTTVHLKSLPSKEGKSHSSHYIDAEENIVINNKYPEQTVTIGKQLPKHFKERLQNLIRTNTDVFAWTYADMTGILITITIDGKPFNTKHKLNEYSHIKPIKQKRRSLGPDRSTTACKEVEELTRAGILREAAHQTWVANPVMVESLYGLCLKCFLDAYKGYHQFQMAEEDEDKTSFFTGKGVYCY</sequence>
<name>A0A6L2J8L6_TANCI</name>
<dbReference type="EMBL" id="BKCJ010000445">
    <property type="protein sequence ID" value="GEU33271.1"/>
    <property type="molecule type" value="Genomic_DNA"/>
</dbReference>
<feature type="compositionally biased region" description="Low complexity" evidence="1">
    <location>
        <begin position="23"/>
        <end position="45"/>
    </location>
</feature>
<dbReference type="InterPro" id="IPR043502">
    <property type="entry name" value="DNA/RNA_pol_sf"/>
</dbReference>
<dbReference type="Gene3D" id="3.10.10.10">
    <property type="entry name" value="HIV Type 1 Reverse Transcriptase, subunit A, domain 1"/>
    <property type="match status" value="2"/>
</dbReference>
<dbReference type="PANTHER" id="PTHR24559">
    <property type="entry name" value="TRANSPOSON TY3-I GAG-POL POLYPROTEIN"/>
    <property type="match status" value="1"/>
</dbReference>
<comment type="caution">
    <text evidence="3">The sequence shown here is derived from an EMBL/GenBank/DDBJ whole genome shotgun (WGS) entry which is preliminary data.</text>
</comment>
<evidence type="ECO:0000313" key="3">
    <source>
        <dbReference type="EMBL" id="GEU33271.1"/>
    </source>
</evidence>
<dbReference type="InterPro" id="IPR053134">
    <property type="entry name" value="RNA-dir_DNA_polymerase"/>
</dbReference>
<keyword evidence="3" id="KW-0695">RNA-directed DNA polymerase</keyword>
<evidence type="ECO:0000256" key="1">
    <source>
        <dbReference type="SAM" id="MobiDB-lite"/>
    </source>
</evidence>
<evidence type="ECO:0000259" key="2">
    <source>
        <dbReference type="Pfam" id="PF03732"/>
    </source>
</evidence>
<accession>A0A6L2J8L6</accession>
<gene>
    <name evidence="3" type="ORF">Tci_005249</name>
</gene>
<dbReference type="Gene3D" id="3.30.70.270">
    <property type="match status" value="1"/>
</dbReference>
<dbReference type="Pfam" id="PF03732">
    <property type="entry name" value="Retrotrans_gag"/>
    <property type="match status" value="1"/>
</dbReference>